<name>A0AAV0Z8G2_VICFA</name>
<evidence type="ECO:0000256" key="4">
    <source>
        <dbReference type="ARBA" id="ARBA00032263"/>
    </source>
</evidence>
<gene>
    <name evidence="6" type="ORF">VFH_I072040</name>
</gene>
<dbReference type="AlphaFoldDB" id="A0AAV0Z8G2"/>
<dbReference type="InterPro" id="IPR036915">
    <property type="entry name" value="Cyclin-like_sf"/>
</dbReference>
<keyword evidence="3" id="KW-0131">Cell cycle</keyword>
<protein>
    <recommendedName>
        <fullName evidence="4">B-like cyclin</fullName>
    </recommendedName>
</protein>
<comment type="subunit">
    <text evidence="1">Interacts with the CDC2 protein kinase to form a serine/threonine kinase holoenzyme complex also known as maturation promoting factor (MPF). The cyclin subunit imparts substrate specificity to the complex.</text>
</comment>
<dbReference type="PANTHER" id="PTHR10177">
    <property type="entry name" value="CYCLINS"/>
    <property type="match status" value="1"/>
</dbReference>
<feature type="domain" description="Cyclin N-terminal" evidence="5">
    <location>
        <begin position="18"/>
        <end position="152"/>
    </location>
</feature>
<evidence type="ECO:0000256" key="3">
    <source>
        <dbReference type="ARBA" id="ARBA00023306"/>
    </source>
</evidence>
<evidence type="ECO:0000259" key="5">
    <source>
        <dbReference type="Pfam" id="PF00134"/>
    </source>
</evidence>
<dbReference type="Proteomes" id="UP001157006">
    <property type="component" value="Chromosome 1S"/>
</dbReference>
<dbReference type="SUPFAM" id="SSF47954">
    <property type="entry name" value="Cyclin-like"/>
    <property type="match status" value="1"/>
</dbReference>
<dbReference type="Gene3D" id="1.10.472.10">
    <property type="entry name" value="Cyclin-like"/>
    <property type="match status" value="2"/>
</dbReference>
<evidence type="ECO:0000313" key="7">
    <source>
        <dbReference type="Proteomes" id="UP001157006"/>
    </source>
</evidence>
<keyword evidence="2" id="KW-0132">Cell division</keyword>
<reference evidence="6 7" key="1">
    <citation type="submission" date="2023-01" db="EMBL/GenBank/DDBJ databases">
        <authorList>
            <person name="Kreplak J."/>
        </authorList>
    </citation>
    <scope>NUCLEOTIDE SEQUENCE [LARGE SCALE GENOMIC DNA]</scope>
</reference>
<accession>A0AAV0Z8G2</accession>
<organism evidence="6 7">
    <name type="scientific">Vicia faba</name>
    <name type="common">Broad bean</name>
    <name type="synonym">Faba vulgaris</name>
    <dbReference type="NCBI Taxonomy" id="3906"/>
    <lineage>
        <taxon>Eukaryota</taxon>
        <taxon>Viridiplantae</taxon>
        <taxon>Streptophyta</taxon>
        <taxon>Embryophyta</taxon>
        <taxon>Tracheophyta</taxon>
        <taxon>Spermatophyta</taxon>
        <taxon>Magnoliopsida</taxon>
        <taxon>eudicotyledons</taxon>
        <taxon>Gunneridae</taxon>
        <taxon>Pentapetalae</taxon>
        <taxon>rosids</taxon>
        <taxon>fabids</taxon>
        <taxon>Fabales</taxon>
        <taxon>Fabaceae</taxon>
        <taxon>Papilionoideae</taxon>
        <taxon>50 kb inversion clade</taxon>
        <taxon>NPAAA clade</taxon>
        <taxon>Hologalegina</taxon>
        <taxon>IRL clade</taxon>
        <taxon>Fabeae</taxon>
        <taxon>Vicia</taxon>
    </lineage>
</organism>
<dbReference type="InterPro" id="IPR039361">
    <property type="entry name" value="Cyclin"/>
</dbReference>
<dbReference type="EMBL" id="OX451735">
    <property type="protein sequence ID" value="CAI8593052.1"/>
    <property type="molecule type" value="Genomic_DNA"/>
</dbReference>
<evidence type="ECO:0000256" key="1">
    <source>
        <dbReference type="ARBA" id="ARBA00011177"/>
    </source>
</evidence>
<dbReference type="CDD" id="cd20544">
    <property type="entry name" value="CYCLIN_AtCycD-like_rpt2"/>
    <property type="match status" value="1"/>
</dbReference>
<sequence>MDSESEFPVPSREESELIKEYFQTESQFVAAKGYFVKFQQICLRKRIVSLIDTVWRSISSDAYIPYLAMNYFDRIISRFNEILTDSALEGRNDSEKLRLIAICCLIIAAKIRINNFSVDQLLRDLNDMKVVITHQMVRKAEYLILDQLNWKMLPVTAFCFLNHYYPYFKEFGGFKRRCINEIIIQAQGEHSFVENTPSQIALSAFLAASKIAYPSKYDKMLNPSNFHKIDNEEEVKNCLNPMIKLCSKLDIHIEPAESGIGSSCSKVVNSCEEKEKEDGTTVINGVGTSSVKEIQQGSGKAWVVGSSEEKEKEDGTAIINGVATSTVKEILHGNGNGKVAVVCSREEKNKEDGTAVINWVGNSTVKEIQHGNSNDMVAVVVGSCLYKELENGTVIINGDGTSKVKEIQQASGKAGVVGSSEEKEKDGTAIIKEVGTSKVVEIQHSKSKDIVVNFCEEENEDEEVGTALVQRRQVRRNTDPSQVQVEVIQLPIDDKDRVEAIIRRSLEKCNAIEAEEPQLQMGGSSSQIVDLVEPMNFELKWMAGATSTSAIPY</sequence>
<dbReference type="InterPro" id="IPR006671">
    <property type="entry name" value="Cyclin_N"/>
</dbReference>
<dbReference type="GO" id="GO:0051301">
    <property type="term" value="P:cell division"/>
    <property type="evidence" value="ECO:0007669"/>
    <property type="project" value="UniProtKB-KW"/>
</dbReference>
<proteinExistence type="predicted"/>
<evidence type="ECO:0000256" key="2">
    <source>
        <dbReference type="ARBA" id="ARBA00022618"/>
    </source>
</evidence>
<dbReference type="Pfam" id="PF00134">
    <property type="entry name" value="Cyclin_N"/>
    <property type="match status" value="1"/>
</dbReference>
<evidence type="ECO:0000313" key="6">
    <source>
        <dbReference type="EMBL" id="CAI8593052.1"/>
    </source>
</evidence>
<keyword evidence="7" id="KW-1185">Reference proteome</keyword>